<sequence length="566" mass="61598">MQPRKIMASNSNLSDVCDHHHITTPSVMSLNLVLLSIIFETLIVSVATQINLETLGKAVQRTTHAGYTSANRAIDGPANNKWNDGCSATADGDIYAWWGLQLPAVAHMTTIIIYYRENSASRMKEFRLYLENGTADESSKSGLCYTDLGKAGLPNITQNITCNMLAKNMYFVNRRNHANCYVELCYVAIYGCFKGTWSTNCTEPCPATCIDNYCYPQNGSCVWGCDKHNCFNSKCDINTGACIEGCMVLRAGQYCNKYNLASNGTATQHQPKPNHPASLAIDGNRTNGLCSMTTGLGSYLQVDTGSLSVVTTVYFTFGDATVTTGEDIVYCSNTSDSWVNGILLHKGERPTKNINVYAVCRYIIYLPPAASGVDVCEIEIGGCPLGRYGDNCEKFCHCNGPCDLDTGNCTSGCLDGWIGYRCDIVCANGNFGSKCSRHCSSNCLNQSCNHVSGECTGGCNEGWEGYNCTKECDVGYFGINCSQTCFGCISNQCDKVNGVCSNWSGCKPGFVKGQNCNQECEDWKFGKDCAKECYCRTIPCNKFNGHCSNGECAKGWHGETCDNGKL</sequence>
<evidence type="ECO:0000256" key="1">
    <source>
        <dbReference type="ARBA" id="ARBA00022536"/>
    </source>
</evidence>
<gene>
    <name evidence="2" type="ORF">MCOR_30936</name>
</gene>
<organism evidence="2 3">
    <name type="scientific">Mytilus coruscus</name>
    <name type="common">Sea mussel</name>
    <dbReference type="NCBI Taxonomy" id="42192"/>
    <lineage>
        <taxon>Eukaryota</taxon>
        <taxon>Metazoa</taxon>
        <taxon>Spiralia</taxon>
        <taxon>Lophotrochozoa</taxon>
        <taxon>Mollusca</taxon>
        <taxon>Bivalvia</taxon>
        <taxon>Autobranchia</taxon>
        <taxon>Pteriomorphia</taxon>
        <taxon>Mytilida</taxon>
        <taxon>Mytiloidea</taxon>
        <taxon>Mytilidae</taxon>
        <taxon>Mytilinae</taxon>
        <taxon>Mytilus</taxon>
    </lineage>
</organism>
<evidence type="ECO:0000313" key="2">
    <source>
        <dbReference type="EMBL" id="CAC5396369.1"/>
    </source>
</evidence>
<dbReference type="PANTHER" id="PTHR24043">
    <property type="entry name" value="SCAVENGER RECEPTOR CLASS F"/>
    <property type="match status" value="1"/>
</dbReference>
<proteinExistence type="predicted"/>
<dbReference type="Gene3D" id="2.60.120.260">
    <property type="entry name" value="Galactose-binding domain-like"/>
    <property type="match status" value="2"/>
</dbReference>
<dbReference type="PANTHER" id="PTHR24043:SF8">
    <property type="entry name" value="EGF-LIKE DOMAIN-CONTAINING PROTEIN"/>
    <property type="match status" value="1"/>
</dbReference>
<dbReference type="Proteomes" id="UP000507470">
    <property type="component" value="Unassembled WGS sequence"/>
</dbReference>
<keyword evidence="1" id="KW-0245">EGF-like domain</keyword>
<keyword evidence="3" id="KW-1185">Reference proteome</keyword>
<dbReference type="Gene3D" id="2.170.300.10">
    <property type="entry name" value="Tie2 ligand-binding domain superfamily"/>
    <property type="match status" value="1"/>
</dbReference>
<dbReference type="EMBL" id="CACVKT020005609">
    <property type="protein sequence ID" value="CAC5396369.1"/>
    <property type="molecule type" value="Genomic_DNA"/>
</dbReference>
<dbReference type="InterPro" id="IPR042635">
    <property type="entry name" value="MEGF10/SREC1/2-like"/>
</dbReference>
<name>A0A6J8CM56_MYTCO</name>
<dbReference type="InterPro" id="IPR008979">
    <property type="entry name" value="Galactose-bd-like_sf"/>
</dbReference>
<dbReference type="GO" id="GO:0005044">
    <property type="term" value="F:scavenger receptor activity"/>
    <property type="evidence" value="ECO:0007669"/>
    <property type="project" value="InterPro"/>
</dbReference>
<evidence type="ECO:0000313" key="3">
    <source>
        <dbReference type="Proteomes" id="UP000507470"/>
    </source>
</evidence>
<dbReference type="AlphaFoldDB" id="A0A6J8CM56"/>
<reference evidence="2 3" key="1">
    <citation type="submission" date="2020-06" db="EMBL/GenBank/DDBJ databases">
        <authorList>
            <person name="Li R."/>
            <person name="Bekaert M."/>
        </authorList>
    </citation>
    <scope>NUCLEOTIDE SEQUENCE [LARGE SCALE GENOMIC DNA]</scope>
    <source>
        <strain evidence="3">wild</strain>
    </source>
</reference>
<evidence type="ECO:0008006" key="4">
    <source>
        <dbReference type="Google" id="ProtNLM"/>
    </source>
</evidence>
<protein>
    <recommendedName>
        <fullName evidence="4">MEGF10_11</fullName>
    </recommendedName>
</protein>
<dbReference type="SUPFAM" id="SSF49785">
    <property type="entry name" value="Galactose-binding domain-like"/>
    <property type="match status" value="2"/>
</dbReference>
<dbReference type="OrthoDB" id="10252017at2759"/>
<accession>A0A6J8CM56</accession>